<dbReference type="InterPro" id="IPR009061">
    <property type="entry name" value="DNA-bd_dom_put_sf"/>
</dbReference>
<organism evidence="7 8">
    <name type="scientific">Clostridium saudiense</name>
    <dbReference type="NCBI Taxonomy" id="1414720"/>
    <lineage>
        <taxon>Bacteria</taxon>
        <taxon>Bacillati</taxon>
        <taxon>Bacillota</taxon>
        <taxon>Clostridia</taxon>
        <taxon>Eubacteriales</taxon>
        <taxon>Clostridiaceae</taxon>
        <taxon>Clostridium</taxon>
    </lineage>
</organism>
<dbReference type="InterPro" id="IPR047057">
    <property type="entry name" value="MerR_fam"/>
</dbReference>
<dbReference type="SUPFAM" id="SSF55136">
    <property type="entry name" value="Probable bacterial effector-binding domain"/>
    <property type="match status" value="1"/>
</dbReference>
<evidence type="ECO:0000256" key="4">
    <source>
        <dbReference type="ARBA" id="ARBA00023163"/>
    </source>
</evidence>
<dbReference type="InterPro" id="IPR000551">
    <property type="entry name" value="MerR-type_HTH_dom"/>
</dbReference>
<dbReference type="CDD" id="cd01107">
    <property type="entry name" value="HTH_BmrR"/>
    <property type="match status" value="1"/>
</dbReference>
<dbReference type="PANTHER" id="PTHR30204">
    <property type="entry name" value="REDOX-CYCLING DRUG-SENSING TRANSCRIPTIONAL ACTIVATOR SOXR"/>
    <property type="match status" value="1"/>
</dbReference>
<accession>A0ABS2FEA0</accession>
<dbReference type="RefSeq" id="WP_204572018.1">
    <property type="nucleotide sequence ID" value="NZ_JACJLL010000025.1"/>
</dbReference>
<keyword evidence="1" id="KW-0678">Repressor</keyword>
<feature type="coiled-coil region" evidence="5">
    <location>
        <begin position="92"/>
        <end position="119"/>
    </location>
</feature>
<evidence type="ECO:0000256" key="1">
    <source>
        <dbReference type="ARBA" id="ARBA00022491"/>
    </source>
</evidence>
<keyword evidence="3" id="KW-0238">DNA-binding</keyword>
<dbReference type="SUPFAM" id="SSF46955">
    <property type="entry name" value="Putative DNA-binding domain"/>
    <property type="match status" value="1"/>
</dbReference>
<keyword evidence="4" id="KW-0804">Transcription</keyword>
<dbReference type="EMBL" id="JACJLL010000025">
    <property type="protein sequence ID" value="MBM6818870.1"/>
    <property type="molecule type" value="Genomic_DNA"/>
</dbReference>
<dbReference type="Gene3D" id="1.10.1660.10">
    <property type="match status" value="1"/>
</dbReference>
<evidence type="ECO:0000256" key="2">
    <source>
        <dbReference type="ARBA" id="ARBA00023015"/>
    </source>
</evidence>
<evidence type="ECO:0000259" key="6">
    <source>
        <dbReference type="PROSITE" id="PS50937"/>
    </source>
</evidence>
<dbReference type="SMART" id="SM00422">
    <property type="entry name" value="HTH_MERR"/>
    <property type="match status" value="1"/>
</dbReference>
<dbReference type="Pfam" id="PF13411">
    <property type="entry name" value="MerR_1"/>
    <property type="match status" value="1"/>
</dbReference>
<protein>
    <submittedName>
        <fullName evidence="7">MerR family transcriptional regulator</fullName>
    </submittedName>
</protein>
<dbReference type="InterPro" id="IPR011256">
    <property type="entry name" value="Reg_factor_effector_dom_sf"/>
</dbReference>
<evidence type="ECO:0000256" key="3">
    <source>
        <dbReference type="ARBA" id="ARBA00023125"/>
    </source>
</evidence>
<proteinExistence type="predicted"/>
<evidence type="ECO:0000256" key="5">
    <source>
        <dbReference type="SAM" id="Coils"/>
    </source>
</evidence>
<reference evidence="7 8" key="1">
    <citation type="journal article" date="2021" name="Sci. Rep.">
        <title>The distribution of antibiotic resistance genes in chicken gut microbiota commensals.</title>
        <authorList>
            <person name="Juricova H."/>
            <person name="Matiasovicova J."/>
            <person name="Kubasova T."/>
            <person name="Cejkova D."/>
            <person name="Rychlik I."/>
        </authorList>
    </citation>
    <scope>NUCLEOTIDE SEQUENCE [LARGE SCALE GENOMIC DNA]</scope>
    <source>
        <strain evidence="7 8">An435</strain>
    </source>
</reference>
<gene>
    <name evidence="7" type="ORF">H6A19_05895</name>
</gene>
<dbReference type="PROSITE" id="PS50937">
    <property type="entry name" value="HTH_MERR_2"/>
    <property type="match status" value="1"/>
</dbReference>
<keyword evidence="2" id="KW-0805">Transcription regulation</keyword>
<feature type="domain" description="HTH merR-type" evidence="6">
    <location>
        <begin position="4"/>
        <end position="74"/>
    </location>
</feature>
<dbReference type="Gene3D" id="3.20.80.10">
    <property type="entry name" value="Regulatory factor, effector binding domain"/>
    <property type="match status" value="1"/>
</dbReference>
<comment type="caution">
    <text evidence="7">The sequence shown here is derived from an EMBL/GenBank/DDBJ whole genome shotgun (WGS) entry which is preliminary data.</text>
</comment>
<dbReference type="Proteomes" id="UP000767334">
    <property type="component" value="Unassembled WGS sequence"/>
</dbReference>
<evidence type="ECO:0000313" key="7">
    <source>
        <dbReference type="EMBL" id="MBM6818870.1"/>
    </source>
</evidence>
<keyword evidence="8" id="KW-1185">Reference proteome</keyword>
<keyword evidence="5" id="KW-0175">Coiled coil</keyword>
<dbReference type="PANTHER" id="PTHR30204:SF69">
    <property type="entry name" value="MERR-FAMILY TRANSCRIPTIONAL REGULATOR"/>
    <property type="match status" value="1"/>
</dbReference>
<sequence>MKSKFSIGEVAKIHNITVETLRHYDRVGLLRPSYINSSTGYRYYSAKDFIILDLIKQCKAMGLSLDEIKSIIEDYTSPESVLHVIRKQKIIIDEKIKELDKIKDNITFLEERIKVSLDEGLNKVFIKFYDDRSFIKYNNTNRFTEEFEVNLSKILAEVEKKHTYFNKELGFVISYKNLKEHNKVTYRNTMINFTRRMDISEYDKIFLPRGRYLTLNFDDDYNDTRKYYDIIMDYIEENNIEILGDFYEIYIITRVSSNGMEKSLGKIQILIK</sequence>
<evidence type="ECO:0000313" key="8">
    <source>
        <dbReference type="Proteomes" id="UP000767334"/>
    </source>
</evidence>
<name>A0ABS2FEA0_9CLOT</name>